<evidence type="ECO:0000313" key="2">
    <source>
        <dbReference type="EMBL" id="EUJ41138.1"/>
    </source>
</evidence>
<name>W7D6Z9_9LIST</name>
<organism evidence="2 3">
    <name type="scientific">Brochothrix campestris FSL F6-1037</name>
    <dbReference type="NCBI Taxonomy" id="1265861"/>
    <lineage>
        <taxon>Bacteria</taxon>
        <taxon>Bacillati</taxon>
        <taxon>Bacillota</taxon>
        <taxon>Bacilli</taxon>
        <taxon>Bacillales</taxon>
        <taxon>Listeriaceae</taxon>
        <taxon>Brochothrix</taxon>
    </lineage>
</organism>
<protein>
    <recommendedName>
        <fullName evidence="1">GIY-YIG domain-containing protein</fullName>
    </recommendedName>
</protein>
<keyword evidence="3" id="KW-1185">Reference proteome</keyword>
<proteinExistence type="predicted"/>
<dbReference type="Pfam" id="PF09848">
    <property type="entry name" value="SLFN-g3_helicase"/>
    <property type="match status" value="1"/>
</dbReference>
<dbReference type="InterPro" id="IPR027417">
    <property type="entry name" value="P-loop_NTPase"/>
</dbReference>
<comment type="caution">
    <text evidence="2">The sequence shown here is derived from an EMBL/GenBank/DDBJ whole genome shotgun (WGS) entry which is preliminary data.</text>
</comment>
<evidence type="ECO:0000259" key="1">
    <source>
        <dbReference type="PROSITE" id="PS50164"/>
    </source>
</evidence>
<dbReference type="CDD" id="cd10439">
    <property type="entry name" value="GIY-YIG_COG3410"/>
    <property type="match status" value="1"/>
</dbReference>
<sequence>MTEVQIKQFSFQETALATISDELIVDYPTVYLLNNQKEVYIGETVALKNRIKQHLKNPARKQLVDVRVLSHQAFNQSATYNIETKLINYFLADEKYLLQNKSQTAQSVTHNYYNKNFFDDIVFSDIWRKLLQAGFVNHSADQIENKDIYKLSPFKQLSTEQLELKTTIIERCETHINDAKPFVFFIKGEAGVGKSIILSAVFNQLQELSQTKNSPLYQTTNRLLVNHGEMLKTYLKIASQVKSLKKNNFKKPTTFINEMKQHQTKADIVLVDEAHLLLSRPDRFNGFQEQNQLEEIIKHSKITIVVYDDKQVLKLKSYWDDTKLAQLNVDYTTEAPYVLKNQFRMKANDTVINWIDAFVKREILPLPTDENFDFKVFNDAQQLFERIKEKNGAGGLARMVSTFDYQHKKDGATYYVEEGAFKLPWNIVDKETWAERNTSINEVGSIYTVQGFDLNYVGVILGPSVSYDEETGALKIITAHYADTGAFSGKEGFADVEAIKEQIILNSINVLMKRGIHGLYIYASDPALRARLAKR</sequence>
<dbReference type="InterPro" id="IPR018647">
    <property type="entry name" value="SLFN_3-like_DNA/RNA_helicase"/>
</dbReference>
<dbReference type="AlphaFoldDB" id="W7D6Z9"/>
<gene>
    <name evidence="2" type="ORF">BCAMP_03960</name>
</gene>
<dbReference type="RefSeq" id="WP_035313734.1">
    <property type="nucleotide sequence ID" value="NZ_AODH01000013.1"/>
</dbReference>
<evidence type="ECO:0000313" key="3">
    <source>
        <dbReference type="Proteomes" id="UP000019243"/>
    </source>
</evidence>
<dbReference type="Gene3D" id="3.40.50.300">
    <property type="entry name" value="P-loop containing nucleotide triphosphate hydrolases"/>
    <property type="match status" value="1"/>
</dbReference>
<accession>W7D6Z9</accession>
<dbReference type="PATRIC" id="fig|1265861.3.peg.776"/>
<dbReference type="SUPFAM" id="SSF52540">
    <property type="entry name" value="P-loop containing nucleoside triphosphate hydrolases"/>
    <property type="match status" value="1"/>
</dbReference>
<dbReference type="STRING" id="1265861.BCAMP_03960"/>
<dbReference type="Proteomes" id="UP000019243">
    <property type="component" value="Unassembled WGS sequence"/>
</dbReference>
<dbReference type="OrthoDB" id="3193269at2"/>
<dbReference type="InterPro" id="IPR000305">
    <property type="entry name" value="GIY-YIG_endonuc"/>
</dbReference>
<feature type="domain" description="GIY-YIG" evidence="1">
    <location>
        <begin position="26"/>
        <end position="98"/>
    </location>
</feature>
<dbReference type="PROSITE" id="PS50164">
    <property type="entry name" value="GIY_YIG"/>
    <property type="match status" value="1"/>
</dbReference>
<dbReference type="EMBL" id="AODH01000013">
    <property type="protein sequence ID" value="EUJ41138.1"/>
    <property type="molecule type" value="Genomic_DNA"/>
</dbReference>
<reference evidence="2 3" key="1">
    <citation type="submission" date="2012-12" db="EMBL/GenBank/DDBJ databases">
        <title>Novel taxa of Listeriaceae from agricultural environments in the United States.</title>
        <authorList>
            <person name="den Bakker H.C."/>
            <person name="Allred A."/>
            <person name="Warchocki S."/>
            <person name="Wright E.M."/>
            <person name="Burrell A."/>
            <person name="Nightingale K.K."/>
            <person name="Kephart D."/>
            <person name="Wiedmann M."/>
        </authorList>
    </citation>
    <scope>NUCLEOTIDE SEQUENCE [LARGE SCALE GENOMIC DNA]</scope>
    <source>
        <strain evidence="2 3">FSL F6-1037</strain>
    </source>
</reference>